<dbReference type="Gene3D" id="1.10.287.950">
    <property type="entry name" value="Methyl-accepting chemotaxis protein"/>
    <property type="match status" value="1"/>
</dbReference>
<dbReference type="InterPro" id="IPR004089">
    <property type="entry name" value="MCPsignal_dom"/>
</dbReference>
<dbReference type="Pfam" id="PF00015">
    <property type="entry name" value="MCPsignal"/>
    <property type="match status" value="1"/>
</dbReference>
<evidence type="ECO:0000256" key="3">
    <source>
        <dbReference type="SAM" id="Phobius"/>
    </source>
</evidence>
<keyword evidence="3" id="KW-0812">Transmembrane</keyword>
<feature type="transmembrane region" description="Helical" evidence="3">
    <location>
        <begin position="12"/>
        <end position="34"/>
    </location>
</feature>
<keyword evidence="1 2" id="KW-0807">Transducer</keyword>
<evidence type="ECO:0000313" key="6">
    <source>
        <dbReference type="Proteomes" id="UP000014113"/>
    </source>
</evidence>
<dbReference type="PANTHER" id="PTHR32089:SF112">
    <property type="entry name" value="LYSOZYME-LIKE PROTEIN-RELATED"/>
    <property type="match status" value="1"/>
</dbReference>
<evidence type="ECO:0000259" key="4">
    <source>
        <dbReference type="PROSITE" id="PS50111"/>
    </source>
</evidence>
<keyword evidence="3" id="KW-1133">Transmembrane helix</keyword>
<keyword evidence="6" id="KW-1185">Reference proteome</keyword>
<dbReference type="SUPFAM" id="SSF58104">
    <property type="entry name" value="Methyl-accepting chemotaxis protein (MCP) signaling domain"/>
    <property type="match status" value="1"/>
</dbReference>
<evidence type="ECO:0000256" key="1">
    <source>
        <dbReference type="ARBA" id="ARBA00023224"/>
    </source>
</evidence>
<reference evidence="5 6" key="1">
    <citation type="submission" date="2013-03" db="EMBL/GenBank/DDBJ databases">
        <title>The Genome Sequence of Enterococcus columbae ATCC_51263 (PacBio/Illumina hybrid assembly).</title>
        <authorList>
            <consortium name="The Broad Institute Genomics Platform"/>
            <consortium name="The Broad Institute Genome Sequencing Center for Infectious Disease"/>
            <person name="Earl A."/>
            <person name="Russ C."/>
            <person name="Gilmore M."/>
            <person name="Surin D."/>
            <person name="Walker B."/>
            <person name="Young S."/>
            <person name="Zeng Q."/>
            <person name="Gargeya S."/>
            <person name="Fitzgerald M."/>
            <person name="Haas B."/>
            <person name="Abouelleil A."/>
            <person name="Allen A.W."/>
            <person name="Alvarado L."/>
            <person name="Arachchi H.M."/>
            <person name="Berlin A.M."/>
            <person name="Chapman S.B."/>
            <person name="Gainer-Dewar J."/>
            <person name="Goldberg J."/>
            <person name="Griggs A."/>
            <person name="Gujja S."/>
            <person name="Hansen M."/>
            <person name="Howarth C."/>
            <person name="Imamovic A."/>
            <person name="Ireland A."/>
            <person name="Larimer J."/>
            <person name="McCowan C."/>
            <person name="Murphy C."/>
            <person name="Pearson M."/>
            <person name="Poon T.W."/>
            <person name="Priest M."/>
            <person name="Roberts A."/>
            <person name="Saif S."/>
            <person name="Shea T."/>
            <person name="Sisk P."/>
            <person name="Sykes S."/>
            <person name="Wortman J."/>
            <person name="Nusbaum C."/>
            <person name="Birren B."/>
        </authorList>
    </citation>
    <scope>NUCLEOTIDE SEQUENCE [LARGE SCALE GENOMIC DNA]</scope>
    <source>
        <strain evidence="5 6">ATCC 51263</strain>
    </source>
</reference>
<dbReference type="RefSeq" id="WP_016183887.1">
    <property type="nucleotide sequence ID" value="NZ_JXKI01000003.1"/>
</dbReference>
<protein>
    <recommendedName>
        <fullName evidence="4">Methyl-accepting transducer domain-containing protein</fullName>
    </recommendedName>
</protein>
<dbReference type="PATRIC" id="fig|1121865.3.peg.1721"/>
<accession>S0K4I8</accession>
<organism evidence="5 6">
    <name type="scientific">Enterococcus columbae DSM 7374 = ATCC 51263</name>
    <dbReference type="NCBI Taxonomy" id="1121865"/>
    <lineage>
        <taxon>Bacteria</taxon>
        <taxon>Bacillati</taxon>
        <taxon>Bacillota</taxon>
        <taxon>Bacilli</taxon>
        <taxon>Lactobacillales</taxon>
        <taxon>Enterococcaceae</taxon>
        <taxon>Enterococcus</taxon>
    </lineage>
</organism>
<dbReference type="GO" id="GO:0016020">
    <property type="term" value="C:membrane"/>
    <property type="evidence" value="ECO:0007669"/>
    <property type="project" value="InterPro"/>
</dbReference>
<dbReference type="SMART" id="SM00283">
    <property type="entry name" value="MA"/>
    <property type="match status" value="1"/>
</dbReference>
<feature type="transmembrane region" description="Helical" evidence="3">
    <location>
        <begin position="40"/>
        <end position="63"/>
    </location>
</feature>
<comment type="caution">
    <text evidence="5">The sequence shown here is derived from an EMBL/GenBank/DDBJ whole genome shotgun (WGS) entry which is preliminary data.</text>
</comment>
<dbReference type="OrthoDB" id="9760371at2"/>
<name>S0K4I8_9ENTE</name>
<sequence>MNKVRTVLMKAFNVQSIVLLTTTIILFVIGYFVFADALGGAFLTFALVTIVLQIIISVLYNLFFTSEKNPALKDLMTTFDQVSTGDFTNLTEKGEDFSRDANMNQLRSAFISVMNTFKAMIVGMKEESQRMEKMVGDLNVTAKGAKSSIENIRSSMNTIADVAIAENTEAIQTVDDMNELSSQIEGINQEIKRINTYIERSQSSNVKNAEAMQLVHQSWIEEHQQQSQLVNEMNDMNHDIQNIGKIVQLIKDISEQTNLLALNASIEAARAGEAGHGFAIVAEEVRSLAEQSNQSTKNIRDIIEVIRKKSEQMVESVTNSYTKSQQQTDILDQAIATSNDISQIVEQFITSIQSIEHSIGSIVEKKDLVQQAIKNISSSIGETSAGSQEATSNLEDFSLVIDEFERSIQEIETIATVLKFQVDSFKL</sequence>
<gene>
    <name evidence="5" type="ORF">I568_01421</name>
</gene>
<dbReference type="eggNOG" id="COG0840">
    <property type="taxonomic scope" value="Bacteria"/>
</dbReference>
<proteinExistence type="predicted"/>
<dbReference type="Proteomes" id="UP000014113">
    <property type="component" value="Unassembled WGS sequence"/>
</dbReference>
<dbReference type="PROSITE" id="PS50111">
    <property type="entry name" value="CHEMOTAXIS_TRANSDUC_2"/>
    <property type="match status" value="1"/>
</dbReference>
<feature type="domain" description="Methyl-accepting transducer" evidence="4">
    <location>
        <begin position="141"/>
        <end position="398"/>
    </location>
</feature>
<dbReference type="EMBL" id="ASWJ01000006">
    <property type="protein sequence ID" value="EOW83974.1"/>
    <property type="molecule type" value="Genomic_DNA"/>
</dbReference>
<dbReference type="PANTHER" id="PTHR32089">
    <property type="entry name" value="METHYL-ACCEPTING CHEMOTAXIS PROTEIN MCPB"/>
    <property type="match status" value="1"/>
</dbReference>
<dbReference type="AlphaFoldDB" id="S0K4I8"/>
<evidence type="ECO:0000256" key="2">
    <source>
        <dbReference type="PROSITE-ProRule" id="PRU00284"/>
    </source>
</evidence>
<evidence type="ECO:0000313" key="5">
    <source>
        <dbReference type="EMBL" id="EOW83974.1"/>
    </source>
</evidence>
<dbReference type="GO" id="GO:0007165">
    <property type="term" value="P:signal transduction"/>
    <property type="evidence" value="ECO:0007669"/>
    <property type="project" value="UniProtKB-KW"/>
</dbReference>
<keyword evidence="3" id="KW-0472">Membrane</keyword>
<dbReference type="STRING" id="1121865.OMW_01778"/>